<protein>
    <submittedName>
        <fullName evidence="2">NAD(P)H-binding protein</fullName>
    </submittedName>
</protein>
<name>A0ABT4RSF4_9ACTN</name>
<organism evidence="2 3">
    <name type="scientific">Solirubrobacter deserti</name>
    <dbReference type="NCBI Taxonomy" id="2282478"/>
    <lineage>
        <taxon>Bacteria</taxon>
        <taxon>Bacillati</taxon>
        <taxon>Actinomycetota</taxon>
        <taxon>Thermoleophilia</taxon>
        <taxon>Solirubrobacterales</taxon>
        <taxon>Solirubrobacteraceae</taxon>
        <taxon>Solirubrobacter</taxon>
    </lineage>
</organism>
<evidence type="ECO:0000313" key="3">
    <source>
        <dbReference type="Proteomes" id="UP001147700"/>
    </source>
</evidence>
<dbReference type="Proteomes" id="UP001147700">
    <property type="component" value="Unassembled WGS sequence"/>
</dbReference>
<reference evidence="2" key="1">
    <citation type="submission" date="2022-10" db="EMBL/GenBank/DDBJ databases">
        <title>The WGS of Solirubrobacter sp. CPCC 204708.</title>
        <authorList>
            <person name="Jiang Z."/>
        </authorList>
    </citation>
    <scope>NUCLEOTIDE SEQUENCE</scope>
    <source>
        <strain evidence="2">CPCC 204708</strain>
    </source>
</reference>
<dbReference type="PANTHER" id="PTHR47129:SF1">
    <property type="entry name" value="NMRA-LIKE DOMAIN-CONTAINING PROTEIN"/>
    <property type="match status" value="1"/>
</dbReference>
<dbReference type="SUPFAM" id="SSF51735">
    <property type="entry name" value="NAD(P)-binding Rossmann-fold domains"/>
    <property type="match status" value="1"/>
</dbReference>
<dbReference type="InterPro" id="IPR052718">
    <property type="entry name" value="NmrA-type_oxidoreductase"/>
</dbReference>
<evidence type="ECO:0000259" key="1">
    <source>
        <dbReference type="Pfam" id="PF13460"/>
    </source>
</evidence>
<feature type="domain" description="NAD(P)-binding" evidence="1">
    <location>
        <begin position="6"/>
        <end position="185"/>
    </location>
</feature>
<dbReference type="InterPro" id="IPR016040">
    <property type="entry name" value="NAD(P)-bd_dom"/>
</dbReference>
<dbReference type="Gene3D" id="3.40.50.720">
    <property type="entry name" value="NAD(P)-binding Rossmann-like Domain"/>
    <property type="match status" value="1"/>
</dbReference>
<dbReference type="EMBL" id="JAPCID010000055">
    <property type="protein sequence ID" value="MDA0141380.1"/>
    <property type="molecule type" value="Genomic_DNA"/>
</dbReference>
<proteinExistence type="predicted"/>
<dbReference type="Pfam" id="PF13460">
    <property type="entry name" value="NAD_binding_10"/>
    <property type="match status" value="1"/>
</dbReference>
<sequence>MIIVTGATGQLGSLIVERLLERVPAEAVGVSVRDPDQATSLAERGVRVRRGDFAEPDTLAAAFEGATQVLVVSVNALGAENVAMTTGAIDAAYAAGARRVLYTSQQAAAADSHFAPARDHAAVEAHLRAGGRPFTALRNGYYAESLEFQLRGVSERGSIALPADGPVSWTARADLAEAAAVILADEGRFDGPTPPLIGAEAVDFDHVAALLGVERTVVDDDAWVAGLIETGVPEAVAKLFLGSFLASRAGEFDRTDPTLATLLGRAPTPVAATF</sequence>
<gene>
    <name evidence="2" type="ORF">OJ962_28045</name>
</gene>
<accession>A0ABT4RSF4</accession>
<dbReference type="RefSeq" id="WP_202952687.1">
    <property type="nucleotide sequence ID" value="NZ_JAPCID010000055.1"/>
</dbReference>
<dbReference type="PANTHER" id="PTHR47129">
    <property type="entry name" value="QUINONE OXIDOREDUCTASE 2"/>
    <property type="match status" value="1"/>
</dbReference>
<comment type="caution">
    <text evidence="2">The sequence shown here is derived from an EMBL/GenBank/DDBJ whole genome shotgun (WGS) entry which is preliminary data.</text>
</comment>
<dbReference type="Gene3D" id="3.90.25.10">
    <property type="entry name" value="UDP-galactose 4-epimerase, domain 1"/>
    <property type="match status" value="1"/>
</dbReference>
<evidence type="ECO:0000313" key="2">
    <source>
        <dbReference type="EMBL" id="MDA0141380.1"/>
    </source>
</evidence>
<dbReference type="InterPro" id="IPR036291">
    <property type="entry name" value="NAD(P)-bd_dom_sf"/>
</dbReference>
<keyword evidence="3" id="KW-1185">Reference proteome</keyword>